<dbReference type="EMBL" id="VLLP01000001">
    <property type="protein sequence ID" value="TWJ32353.1"/>
    <property type="molecule type" value="Genomic_DNA"/>
</dbReference>
<dbReference type="SUPFAM" id="SSF89155">
    <property type="entry name" value="TorD-like"/>
    <property type="match status" value="1"/>
</dbReference>
<evidence type="ECO:0000313" key="3">
    <source>
        <dbReference type="Proteomes" id="UP000319728"/>
    </source>
</evidence>
<evidence type="ECO:0000313" key="2">
    <source>
        <dbReference type="EMBL" id="TWJ32353.1"/>
    </source>
</evidence>
<protein>
    <submittedName>
        <fullName evidence="2">Respiratory nitrate reductase chaperone NarJ</fullName>
    </submittedName>
</protein>
<sequence>MSASEATRYGGTGDEGEPTWRAVAARAASLLLRYPDRDVLDVLPTLVAALDALPVAVAEPLRSLAAYRADTDPGRLVTEYVELFDFRRRCCLHLTYYTAGDTRKRGEALVLFAAAYKAAGLEVVDGELPDYLPAVLDLAAVDDDGWRLLRENRVGLDLLTKALDAEKSPYRHAIEAVRAMLPPAQPGDIAAAIRLAQTGPPVEQVGLEPFGLVDTTGGRR</sequence>
<dbReference type="GO" id="GO:0042128">
    <property type="term" value="P:nitrate assimilation"/>
    <property type="evidence" value="ECO:0007669"/>
    <property type="project" value="UniProtKB-KW"/>
</dbReference>
<dbReference type="Pfam" id="PF02613">
    <property type="entry name" value="Nitrate_red_del"/>
    <property type="match status" value="1"/>
</dbReference>
<dbReference type="GO" id="GO:0051131">
    <property type="term" value="P:chaperone-mediated protein complex assembly"/>
    <property type="evidence" value="ECO:0007669"/>
    <property type="project" value="InterPro"/>
</dbReference>
<dbReference type="OrthoDB" id="4307003at2"/>
<dbReference type="PANTHER" id="PTHR43680">
    <property type="entry name" value="NITRATE REDUCTASE MOLYBDENUM COFACTOR ASSEMBLY CHAPERONE"/>
    <property type="match status" value="1"/>
</dbReference>
<keyword evidence="3" id="KW-1185">Reference proteome</keyword>
<organism evidence="2 3">
    <name type="scientific">Micromonospora sagamiensis</name>
    <dbReference type="NCBI Taxonomy" id="47875"/>
    <lineage>
        <taxon>Bacteria</taxon>
        <taxon>Bacillati</taxon>
        <taxon>Actinomycetota</taxon>
        <taxon>Actinomycetes</taxon>
        <taxon>Micromonosporales</taxon>
        <taxon>Micromonosporaceae</taxon>
        <taxon>Micromonospora</taxon>
    </lineage>
</organism>
<comment type="caution">
    <text evidence="2">The sequence shown here is derived from an EMBL/GenBank/DDBJ whole genome shotgun (WGS) entry which is preliminary data.</text>
</comment>
<dbReference type="Proteomes" id="UP000319728">
    <property type="component" value="Unassembled WGS sequence"/>
</dbReference>
<dbReference type="RefSeq" id="WP_145821645.1">
    <property type="nucleotide sequence ID" value="NZ_AP023438.1"/>
</dbReference>
<proteinExistence type="predicted"/>
<reference evidence="2 3" key="1">
    <citation type="submission" date="2019-07" db="EMBL/GenBank/DDBJ databases">
        <title>R&amp;d 2014.</title>
        <authorList>
            <person name="Klenk H.-P."/>
        </authorList>
    </citation>
    <scope>NUCLEOTIDE SEQUENCE [LARGE SCALE GENOMIC DNA]</scope>
    <source>
        <strain evidence="2 3">DSM 43912</strain>
    </source>
</reference>
<dbReference type="NCBIfam" id="TIGR00684">
    <property type="entry name" value="narJ"/>
    <property type="match status" value="1"/>
</dbReference>
<accession>A0A562WPU9</accession>
<gene>
    <name evidence="2" type="ORF">JD81_05928</name>
</gene>
<dbReference type="InterPro" id="IPR003765">
    <property type="entry name" value="NO3_reductase_chaperone_NarJ"/>
</dbReference>
<dbReference type="InterPro" id="IPR020945">
    <property type="entry name" value="DMSO/NO3_reduct_chaperone"/>
</dbReference>
<dbReference type="GO" id="GO:0051082">
    <property type="term" value="F:unfolded protein binding"/>
    <property type="evidence" value="ECO:0007669"/>
    <property type="project" value="InterPro"/>
</dbReference>
<dbReference type="GO" id="GO:0016530">
    <property type="term" value="F:metallochaperone activity"/>
    <property type="evidence" value="ECO:0007669"/>
    <property type="project" value="TreeGrafter"/>
</dbReference>
<dbReference type="InterPro" id="IPR036411">
    <property type="entry name" value="TorD-like_sf"/>
</dbReference>
<keyword evidence="1" id="KW-0534">Nitrate assimilation</keyword>
<name>A0A562WPU9_9ACTN</name>
<dbReference type="PANTHER" id="PTHR43680:SF2">
    <property type="entry name" value="NITRATE REDUCTASE MOLYBDENUM COFACTOR ASSEMBLY CHAPERONE NARJ"/>
    <property type="match status" value="1"/>
</dbReference>
<evidence type="ECO:0000256" key="1">
    <source>
        <dbReference type="ARBA" id="ARBA00023063"/>
    </source>
</evidence>
<dbReference type="Gene3D" id="1.10.3480.10">
    <property type="entry name" value="TorD-like"/>
    <property type="match status" value="1"/>
</dbReference>
<dbReference type="AlphaFoldDB" id="A0A562WPU9"/>